<gene>
    <name evidence="1" type="ORF">L1I42_05495</name>
</gene>
<evidence type="ECO:0000313" key="1">
    <source>
        <dbReference type="EMBL" id="MCF4097939.1"/>
    </source>
</evidence>
<comment type="caution">
    <text evidence="1">The sequence shown here is derived from an EMBL/GenBank/DDBJ whole genome shotgun (WGS) entry which is preliminary data.</text>
</comment>
<dbReference type="RefSeq" id="WP_236113481.1">
    <property type="nucleotide sequence ID" value="NZ_JAKGTI010000001.1"/>
</dbReference>
<reference evidence="1 2" key="1">
    <citation type="submission" date="2022-01" db="EMBL/GenBank/DDBJ databases">
        <title>Maritalea mediterranea sp. nov., isolated from marine plastic residues from the Malva-rosa beach (Valencia, Spain).</title>
        <authorList>
            <person name="Vidal-Verdu A."/>
            <person name="Molina-Menor E."/>
            <person name="Pascual J."/>
            <person name="Pereto J."/>
            <person name="Porcar M."/>
        </authorList>
    </citation>
    <scope>NUCLEOTIDE SEQUENCE [LARGE SCALE GENOMIC DNA]</scope>
    <source>
        <strain evidence="1 2">P4.10X</strain>
    </source>
</reference>
<dbReference type="InterPro" id="IPR011739">
    <property type="entry name" value="GTA_rcc01693"/>
</dbReference>
<proteinExistence type="predicted"/>
<evidence type="ECO:0000313" key="2">
    <source>
        <dbReference type="Proteomes" id="UP001201217"/>
    </source>
</evidence>
<dbReference type="NCBIfam" id="TIGR02216">
    <property type="entry name" value="phage_TIGR02216"/>
    <property type="match status" value="1"/>
</dbReference>
<organism evidence="1 2">
    <name type="scientific">Maritalea mediterranea</name>
    <dbReference type="NCBI Taxonomy" id="2909667"/>
    <lineage>
        <taxon>Bacteria</taxon>
        <taxon>Pseudomonadati</taxon>
        <taxon>Pseudomonadota</taxon>
        <taxon>Alphaproteobacteria</taxon>
        <taxon>Hyphomicrobiales</taxon>
        <taxon>Devosiaceae</taxon>
        <taxon>Maritalea</taxon>
    </lineage>
</organism>
<dbReference type="InterPro" id="IPR019056">
    <property type="entry name" value="Phage_TAC_6"/>
</dbReference>
<sequence length="71" mass="7799">MAPSPFPWTEFAQIGFGLLRLSPAAFWAASPRELALAVEAKHKTLGHAAPLERQKLAELMADFPDGDRHES</sequence>
<dbReference type="Pfam" id="PF09550">
    <property type="entry name" value="Phage_TAC_6"/>
    <property type="match status" value="1"/>
</dbReference>
<protein>
    <submittedName>
        <fullName evidence="1">Phage tail assembly chaperone</fullName>
    </submittedName>
</protein>
<dbReference type="EMBL" id="JAKGTI010000001">
    <property type="protein sequence ID" value="MCF4097939.1"/>
    <property type="molecule type" value="Genomic_DNA"/>
</dbReference>
<name>A0ABS9E4Z2_9HYPH</name>
<accession>A0ABS9E4Z2</accession>
<keyword evidence="2" id="KW-1185">Reference proteome</keyword>
<dbReference type="Proteomes" id="UP001201217">
    <property type="component" value="Unassembled WGS sequence"/>
</dbReference>